<gene>
    <name evidence="10" type="primary">Saal1</name>
</gene>
<dbReference type="GO" id="GO:1901647">
    <property type="term" value="P:positive regulation of synoviocyte proliferation"/>
    <property type="evidence" value="ECO:0007669"/>
    <property type="project" value="Ensembl"/>
</dbReference>
<evidence type="ECO:0000256" key="8">
    <source>
        <dbReference type="ARBA" id="ARBA00079140"/>
    </source>
</evidence>
<evidence type="ECO:0000313" key="10">
    <source>
        <dbReference type="RefSeq" id="XP_005084730.1"/>
    </source>
</evidence>
<keyword evidence="9" id="KW-1185">Reference proteome</keyword>
<protein>
    <recommendedName>
        <fullName evidence="7">Protein SAAL1</fullName>
    </recommendedName>
    <alternativeName>
        <fullName evidence="6">Protein saal1</fullName>
    </alternativeName>
    <alternativeName>
        <fullName evidence="8">Synoviocyte proliferation-associated in collagen-induced arthritis protein 1</fullName>
    </alternativeName>
</protein>
<evidence type="ECO:0000256" key="2">
    <source>
        <dbReference type="ARBA" id="ARBA00022553"/>
    </source>
</evidence>
<comment type="similarity">
    <text evidence="4">Belongs to the SAAL1 family.</text>
</comment>
<evidence type="ECO:0000256" key="5">
    <source>
        <dbReference type="ARBA" id="ARBA00057763"/>
    </source>
</evidence>
<proteinExistence type="inferred from homology"/>
<dbReference type="SUPFAM" id="SSF48371">
    <property type="entry name" value="ARM repeat"/>
    <property type="match status" value="1"/>
</dbReference>
<dbReference type="GO" id="GO:0005654">
    <property type="term" value="C:nucleoplasm"/>
    <property type="evidence" value="ECO:0007669"/>
    <property type="project" value="Ensembl"/>
</dbReference>
<evidence type="ECO:0000256" key="7">
    <source>
        <dbReference type="ARBA" id="ARBA00073544"/>
    </source>
</evidence>
<dbReference type="InterPro" id="IPR016024">
    <property type="entry name" value="ARM-type_fold"/>
</dbReference>
<evidence type="ECO:0000256" key="3">
    <source>
        <dbReference type="ARBA" id="ARBA00023242"/>
    </source>
</evidence>
<name>A0A1U7QRT1_MESAU</name>
<sequence>MDRNPSPPPPGCDQENEEDLAGGDCIGSTVYSKHWLFGVLSGLIQIVTPESDKSSSDDDEQQMELAEDMENEICRVWDMSMDEDVALFLQEFKAPDIFIGVLAKSKCPRLREICVGILGNMACFQEICVSISSCEDRGQVLLQCLCDSDPPTLLETSRLLLTCLSQTKVASVWVERIRDHPSIYPSVCFIMSSSTNVDLLVKVGEVVDKLFDLDEKLMLEWIRNGTTRRPDHPQEDSEEQPVFSIVPCVLEAAKQVRSETLEGLDVYMHILQLLTTVDDGVQAIVQCPDTGKATWDLLFDLVCHEFCQAGDPPIILQEQKTVLASVFSVLSAISASWAEQERPKREEVDLPLIDSLIRVLQNMQHCQEKPENSTEEPTNCDSSQDDFHMKILKDISCEFLSNIFQALTKETVAQGLKEGQLSKKKCSCAFQSLLPLYSPVVEGFMEVLRAVDKALAEDLEESFPRVKARPKTQV</sequence>
<dbReference type="FunFam" id="1.25.10.10:FF:000298">
    <property type="entry name" value="Serum amyloid A like 1"/>
    <property type="match status" value="1"/>
</dbReference>
<accession>A0A1U7QRT1</accession>
<dbReference type="STRING" id="10036.ENSMAUP00000003256"/>
<dbReference type="OrthoDB" id="2156856at2759"/>
<organism evidence="9 10">
    <name type="scientific">Mesocricetus auratus</name>
    <name type="common">Golden hamster</name>
    <dbReference type="NCBI Taxonomy" id="10036"/>
    <lineage>
        <taxon>Eukaryota</taxon>
        <taxon>Metazoa</taxon>
        <taxon>Chordata</taxon>
        <taxon>Craniata</taxon>
        <taxon>Vertebrata</taxon>
        <taxon>Euteleostomi</taxon>
        <taxon>Mammalia</taxon>
        <taxon>Eutheria</taxon>
        <taxon>Euarchontoglires</taxon>
        <taxon>Glires</taxon>
        <taxon>Rodentia</taxon>
        <taxon>Myomorpha</taxon>
        <taxon>Muroidea</taxon>
        <taxon>Cricetidae</taxon>
        <taxon>Cricetinae</taxon>
        <taxon>Mesocricetus</taxon>
    </lineage>
</organism>
<reference evidence="10" key="1">
    <citation type="submission" date="2025-08" db="UniProtKB">
        <authorList>
            <consortium name="RefSeq"/>
        </authorList>
    </citation>
    <scope>IDENTIFICATION</scope>
    <source>
        <tissue evidence="10">Liver</tissue>
    </source>
</reference>
<dbReference type="KEGG" id="maua:101833551"/>
<comment type="subcellular location">
    <subcellularLocation>
        <location evidence="1">Nucleus</location>
    </subcellularLocation>
</comment>
<dbReference type="InterPro" id="IPR011989">
    <property type="entry name" value="ARM-like"/>
</dbReference>
<evidence type="ECO:0000256" key="4">
    <source>
        <dbReference type="ARBA" id="ARBA00038401"/>
    </source>
</evidence>
<dbReference type="Gene3D" id="1.25.10.10">
    <property type="entry name" value="Leucine-rich Repeat Variant"/>
    <property type="match status" value="1"/>
</dbReference>
<dbReference type="eggNOG" id="ENOG502QS5W">
    <property type="taxonomic scope" value="Eukaryota"/>
</dbReference>
<comment type="function">
    <text evidence="5">Plays a role in promoting the proliferation of synovial fibroblasts in response to pro-inflammatory stimuli.</text>
</comment>
<keyword evidence="2" id="KW-0597">Phosphoprotein</keyword>
<dbReference type="PANTHER" id="PTHR23424">
    <property type="entry name" value="SERUM AMYLOID A"/>
    <property type="match status" value="1"/>
</dbReference>
<dbReference type="CTD" id="113174"/>
<keyword evidence="3" id="KW-0539">Nucleus</keyword>
<evidence type="ECO:0000256" key="1">
    <source>
        <dbReference type="ARBA" id="ARBA00004123"/>
    </source>
</evidence>
<dbReference type="Proteomes" id="UP000886700">
    <property type="component" value="Unplaced"/>
</dbReference>
<evidence type="ECO:0000256" key="6">
    <source>
        <dbReference type="ARBA" id="ARBA00069038"/>
    </source>
</evidence>
<dbReference type="AlphaFoldDB" id="A0A1U7QRT1"/>
<evidence type="ECO:0000313" key="9">
    <source>
        <dbReference type="Proteomes" id="UP000886700"/>
    </source>
</evidence>
<dbReference type="RefSeq" id="XP_005084730.1">
    <property type="nucleotide sequence ID" value="XM_005084673.4"/>
</dbReference>
<dbReference type="PANTHER" id="PTHR23424:SF23">
    <property type="entry name" value="PROTEIN SAAL1"/>
    <property type="match status" value="1"/>
</dbReference>
<dbReference type="GeneID" id="101833551"/>
<dbReference type="InterPro" id="IPR052464">
    <property type="entry name" value="Synovial_Prolif_Regulator"/>
</dbReference>